<evidence type="ECO:0000313" key="1">
    <source>
        <dbReference type="Ensembl" id="ENSGACP00000024525.1"/>
    </source>
</evidence>
<dbReference type="AlphaFoldDB" id="G3Q3S3"/>
<dbReference type="Ensembl" id="ENSGACT00000024574.1">
    <property type="protein sequence ID" value="ENSGACP00000024525.1"/>
    <property type="gene ID" value="ENSGACG00000018556.1"/>
</dbReference>
<dbReference type="InParanoid" id="G3Q3S3"/>
<dbReference type="Bgee" id="ENSGACG00000018556">
    <property type="expression patterns" value="Expressed in embryo and 13 other cell types or tissues"/>
</dbReference>
<organism evidence="1">
    <name type="scientific">Gasterosteus aculeatus</name>
    <name type="common">Three-spined stickleback</name>
    <dbReference type="NCBI Taxonomy" id="69293"/>
    <lineage>
        <taxon>Eukaryota</taxon>
        <taxon>Metazoa</taxon>
        <taxon>Chordata</taxon>
        <taxon>Craniata</taxon>
        <taxon>Vertebrata</taxon>
        <taxon>Euteleostomi</taxon>
        <taxon>Actinopterygii</taxon>
        <taxon>Neopterygii</taxon>
        <taxon>Teleostei</taxon>
        <taxon>Neoteleostei</taxon>
        <taxon>Acanthomorphata</taxon>
        <taxon>Eupercaria</taxon>
        <taxon>Perciformes</taxon>
        <taxon>Cottioidei</taxon>
        <taxon>Gasterosteales</taxon>
        <taxon>Gasterosteidae</taxon>
        <taxon>Gasterosteus</taxon>
    </lineage>
</organism>
<proteinExistence type="predicted"/>
<reference evidence="1" key="2">
    <citation type="submission" date="2024-04" db="UniProtKB">
        <authorList>
            <consortium name="Ensembl"/>
        </authorList>
    </citation>
    <scope>IDENTIFICATION</scope>
</reference>
<sequence>MIVEGLFGVESASHPPLPDWLCRELCTPVFLLLAPIFPSSPLHPPQIRPPPLYSSAFYPCNNNGSAMLMADSFRPLNVQRVPFCFCLFRFFPFSFFFF</sequence>
<accession>G3Q3S3</accession>
<protein>
    <submittedName>
        <fullName evidence="1">Uncharacterized protein</fullName>
    </submittedName>
</protein>
<reference evidence="1" key="1">
    <citation type="submission" date="2006-01" db="EMBL/GenBank/DDBJ databases">
        <authorList>
            <person name="Lindblad-Toh K."/>
            <person name="Mauceli E."/>
            <person name="Grabherr M."/>
            <person name="Chang J.L."/>
            <person name="Lander E.S."/>
        </authorList>
    </citation>
    <scope>NUCLEOTIDE SEQUENCE [LARGE SCALE GENOMIC DNA]</scope>
</reference>
<name>G3Q3S3_GASAC</name>